<feature type="binding site" evidence="7">
    <location>
        <begin position="115"/>
        <end position="121"/>
    </location>
    <ligand>
        <name>ATP</name>
        <dbReference type="ChEBI" id="CHEBI:30616"/>
    </ligand>
</feature>
<feature type="binding site" evidence="7">
    <location>
        <position position="184"/>
    </location>
    <ligand>
        <name>UDP-N-acetyl-alpha-D-muramoyl-L-alanyl-D-glutamate</name>
        <dbReference type="ChEBI" id="CHEBI:83900"/>
    </ligand>
</feature>
<feature type="binding site" evidence="7">
    <location>
        <position position="192"/>
    </location>
    <ligand>
        <name>UDP-N-acetyl-alpha-D-muramoyl-L-alanyl-D-glutamate</name>
        <dbReference type="ChEBI" id="CHEBI:83900"/>
    </ligand>
</feature>
<dbReference type="SUPFAM" id="SSF63418">
    <property type="entry name" value="MurE/MurF N-terminal domain"/>
    <property type="match status" value="1"/>
</dbReference>
<dbReference type="InterPro" id="IPR036565">
    <property type="entry name" value="Mur-like_cat_sf"/>
</dbReference>
<evidence type="ECO:0000256" key="5">
    <source>
        <dbReference type="ARBA" id="ARBA00023306"/>
    </source>
</evidence>
<evidence type="ECO:0000256" key="2">
    <source>
        <dbReference type="ARBA" id="ARBA00022618"/>
    </source>
</evidence>
<dbReference type="InterPro" id="IPR005761">
    <property type="entry name" value="UDP-N-AcMur-Glu-dNH2Pim_ligase"/>
</dbReference>
<feature type="domain" description="Mur ligase central" evidence="11">
    <location>
        <begin position="113"/>
        <end position="312"/>
    </location>
</feature>
<feature type="binding site" evidence="7">
    <location>
        <begin position="408"/>
        <end position="411"/>
    </location>
    <ligand>
        <name>meso-2,6-diaminopimelate</name>
        <dbReference type="ChEBI" id="CHEBI:57791"/>
    </ligand>
</feature>
<comment type="pathway">
    <text evidence="7 8">Cell wall biogenesis; peptidoglycan biosynthesis.</text>
</comment>
<dbReference type="GO" id="GO:0008765">
    <property type="term" value="F:UDP-N-acetylmuramoylalanyl-D-glutamate-2,6-diaminopimelate ligase activity"/>
    <property type="evidence" value="ECO:0007669"/>
    <property type="project" value="UniProtKB-EC"/>
</dbReference>
<evidence type="ECO:0000259" key="10">
    <source>
        <dbReference type="Pfam" id="PF02875"/>
    </source>
</evidence>
<dbReference type="InterPro" id="IPR004101">
    <property type="entry name" value="Mur_ligase_C"/>
</dbReference>
<keyword evidence="7" id="KW-0460">Magnesium</keyword>
<dbReference type="InterPro" id="IPR000713">
    <property type="entry name" value="Mur_ligase_N"/>
</dbReference>
<dbReference type="EC" id="6.3.2.13" evidence="7"/>
<dbReference type="PANTHER" id="PTHR23135">
    <property type="entry name" value="MUR LIGASE FAMILY MEMBER"/>
    <property type="match status" value="1"/>
</dbReference>
<feature type="domain" description="Mur ligase C-terminal" evidence="10">
    <location>
        <begin position="335"/>
        <end position="460"/>
    </location>
</feature>
<dbReference type="InterPro" id="IPR036615">
    <property type="entry name" value="Mur_ligase_C_dom_sf"/>
</dbReference>
<protein>
    <recommendedName>
        <fullName evidence="7">UDP-N-acetylmuramoyl-L-alanyl-D-glutamate--2,6-diaminopimelate ligase</fullName>
        <ecNumber evidence="7">6.3.2.13</ecNumber>
    </recommendedName>
    <alternativeName>
        <fullName evidence="7">Meso-A2pm-adding enzyme</fullName>
    </alternativeName>
    <alternativeName>
        <fullName evidence="7">Meso-diaminopimelate-adding enzyme</fullName>
    </alternativeName>
    <alternativeName>
        <fullName evidence="7">UDP-MurNAc-L-Ala-D-Glu:meso-diaminopimelate ligase</fullName>
    </alternativeName>
    <alternativeName>
        <fullName evidence="7">UDP-MurNAc-tripeptide synthetase</fullName>
    </alternativeName>
    <alternativeName>
        <fullName evidence="7">UDP-N-acetylmuramyl-tripeptide synthetase</fullName>
    </alternativeName>
</protein>
<evidence type="ECO:0000313" key="13">
    <source>
        <dbReference type="Proteomes" id="UP001449225"/>
    </source>
</evidence>
<evidence type="ECO:0000256" key="3">
    <source>
        <dbReference type="ARBA" id="ARBA00022960"/>
    </source>
</evidence>
<feature type="short sequence motif" description="Meso-diaminopimelate recognition motif" evidence="7">
    <location>
        <begin position="408"/>
        <end position="411"/>
    </location>
</feature>
<comment type="catalytic activity">
    <reaction evidence="7">
        <text>UDP-N-acetyl-alpha-D-muramoyl-L-alanyl-D-glutamate + meso-2,6-diaminopimelate + ATP = UDP-N-acetyl-alpha-D-muramoyl-L-alanyl-gamma-D-glutamyl-meso-2,6-diaminopimelate + ADP + phosphate + H(+)</text>
        <dbReference type="Rhea" id="RHEA:23676"/>
        <dbReference type="ChEBI" id="CHEBI:15378"/>
        <dbReference type="ChEBI" id="CHEBI:30616"/>
        <dbReference type="ChEBI" id="CHEBI:43474"/>
        <dbReference type="ChEBI" id="CHEBI:57791"/>
        <dbReference type="ChEBI" id="CHEBI:83900"/>
        <dbReference type="ChEBI" id="CHEBI:83905"/>
        <dbReference type="ChEBI" id="CHEBI:456216"/>
        <dbReference type="EC" id="6.3.2.13"/>
    </reaction>
</comment>
<dbReference type="SUPFAM" id="SSF53244">
    <property type="entry name" value="MurD-like peptide ligases, peptide-binding domain"/>
    <property type="match status" value="1"/>
</dbReference>
<dbReference type="RefSeq" id="WP_342853442.1">
    <property type="nucleotide sequence ID" value="NZ_JBBMRA010000001.1"/>
</dbReference>
<keyword evidence="4 7" id="KW-0573">Peptidoglycan synthesis</keyword>
<keyword evidence="3 7" id="KW-0133">Cell shape</keyword>
<comment type="caution">
    <text evidence="12">The sequence shown here is derived from an EMBL/GenBank/DDBJ whole genome shotgun (WGS) entry which is preliminary data.</text>
</comment>
<name>A0ABU9TP08_9GAMM</name>
<keyword evidence="7 12" id="KW-0436">Ligase</keyword>
<dbReference type="Gene3D" id="3.40.1190.10">
    <property type="entry name" value="Mur-like, catalytic domain"/>
    <property type="match status" value="1"/>
</dbReference>
<dbReference type="NCBIfam" id="NF001126">
    <property type="entry name" value="PRK00139.1-4"/>
    <property type="match status" value="1"/>
</dbReference>
<evidence type="ECO:0000259" key="11">
    <source>
        <dbReference type="Pfam" id="PF08245"/>
    </source>
</evidence>
<evidence type="ECO:0000256" key="4">
    <source>
        <dbReference type="ARBA" id="ARBA00022984"/>
    </source>
</evidence>
<feature type="binding site" evidence="7">
    <location>
        <position position="462"/>
    </location>
    <ligand>
        <name>meso-2,6-diaminopimelate</name>
        <dbReference type="ChEBI" id="CHEBI:57791"/>
    </ligand>
</feature>
<sequence length="488" mass="52338">MLKIEKTLIEILPEWVDTTCADLVVSDISQDSRAIGTGTLFIARSGLLHRGVDFVFDAVAAGAVAIVLDSSEVDSCPQVDVPVIAIPDLISHIGFIAARFYDEPSKHMTVIGITGTNGKTSCAHFIAQAMNTLDVKTAIIGTVGNGFPDALDKATHTTPDAVGLQKLFAELKQAGADAVVMEVSSHALDQGRVAAVAFDYAVLTNLSRDHLDYHGSMDAYGAAKAKLFKMPSLKKAIINIDDAFGRQLWANDGIRGQAVSVGRVHGDYRLAAYRLALHGIEAEVKTSTGGFAFCSKIIGDFNLDNLLIVAATLVEQGFSYEQLVDALSKIESVPGRMQAIVAANKPLVIVDYAHTPDALEKALQAVRAHTSGTLWCVFGCGGDRDIGKRELMGNIADRLADHLVVTSDNPRSEQPQKIIEMIKHGISLHVPDIEIDRAEAIQLAIMKASPEDVVLIAGKGHEDYQEIAGTRYPFSDVVVTRKFLGIAA</sequence>
<accession>A0ABU9TP08</accession>
<evidence type="ECO:0000259" key="9">
    <source>
        <dbReference type="Pfam" id="PF01225"/>
    </source>
</evidence>
<dbReference type="NCBIfam" id="TIGR01085">
    <property type="entry name" value="murE"/>
    <property type="match status" value="1"/>
</dbReference>
<feature type="domain" description="Mur ligase N-terminal catalytic" evidence="9">
    <location>
        <begin position="28"/>
        <end position="101"/>
    </location>
</feature>
<keyword evidence="7" id="KW-0067">ATP-binding</keyword>
<dbReference type="Pfam" id="PF08245">
    <property type="entry name" value="Mur_ligase_M"/>
    <property type="match status" value="1"/>
</dbReference>
<dbReference type="EMBL" id="JBBMRA010000001">
    <property type="protein sequence ID" value="MEM5534979.1"/>
    <property type="molecule type" value="Genomic_DNA"/>
</dbReference>
<comment type="PTM">
    <text evidence="7">Carboxylation is probably crucial for Mg(2+) binding and, consequently, for the gamma-phosphate positioning of ATP.</text>
</comment>
<comment type="similarity">
    <text evidence="1 7">Belongs to the MurCDEF family. MurE subfamily.</text>
</comment>
<organism evidence="12 13">
    <name type="scientific">Neptuniibacter pectenicola</name>
    <dbReference type="NCBI Taxonomy" id="1806669"/>
    <lineage>
        <taxon>Bacteria</taxon>
        <taxon>Pseudomonadati</taxon>
        <taxon>Pseudomonadota</taxon>
        <taxon>Gammaproteobacteria</taxon>
        <taxon>Oceanospirillales</taxon>
        <taxon>Oceanospirillaceae</taxon>
        <taxon>Neptuniibacter</taxon>
    </lineage>
</organism>
<dbReference type="Gene3D" id="3.40.1390.10">
    <property type="entry name" value="MurE/MurF, N-terminal domain"/>
    <property type="match status" value="1"/>
</dbReference>
<dbReference type="Pfam" id="PF02875">
    <property type="entry name" value="Mur_ligase_C"/>
    <property type="match status" value="1"/>
</dbReference>
<comment type="function">
    <text evidence="7">Catalyzes the addition of meso-diaminopimelic acid to the nucleotide precursor UDP-N-acetylmuramoyl-L-alanyl-D-glutamate (UMAG) in the biosynthesis of bacterial cell-wall peptidoglycan.</text>
</comment>
<evidence type="ECO:0000313" key="12">
    <source>
        <dbReference type="EMBL" id="MEM5534979.1"/>
    </source>
</evidence>
<feature type="binding site" evidence="7">
    <location>
        <position position="190"/>
    </location>
    <ligand>
        <name>UDP-N-acetyl-alpha-D-muramoyl-L-alanyl-D-glutamate</name>
        <dbReference type="ChEBI" id="CHEBI:83900"/>
    </ligand>
</feature>
<comment type="caution">
    <text evidence="7">Lacks conserved residue(s) required for the propagation of feature annotation.</text>
</comment>
<dbReference type="Pfam" id="PF01225">
    <property type="entry name" value="Mur_ligase"/>
    <property type="match status" value="1"/>
</dbReference>
<evidence type="ECO:0000256" key="8">
    <source>
        <dbReference type="RuleBase" id="RU004135"/>
    </source>
</evidence>
<keyword evidence="2 7" id="KW-0132">Cell division</keyword>
<evidence type="ECO:0000256" key="6">
    <source>
        <dbReference type="ARBA" id="ARBA00023316"/>
    </source>
</evidence>
<feature type="binding site" evidence="7">
    <location>
        <position position="32"/>
    </location>
    <ligand>
        <name>UDP-N-acetyl-alpha-D-muramoyl-L-alanyl-D-glutamate</name>
        <dbReference type="ChEBI" id="CHEBI:83900"/>
    </ligand>
</feature>
<keyword evidence="5 7" id="KW-0131">Cell cycle</keyword>
<evidence type="ECO:0000256" key="1">
    <source>
        <dbReference type="ARBA" id="ARBA00005898"/>
    </source>
</evidence>
<comment type="subcellular location">
    <subcellularLocation>
        <location evidence="7 8">Cytoplasm</location>
    </subcellularLocation>
</comment>
<dbReference type="Proteomes" id="UP001449225">
    <property type="component" value="Unassembled WGS sequence"/>
</dbReference>
<feature type="binding site" evidence="7">
    <location>
        <position position="458"/>
    </location>
    <ligand>
        <name>meso-2,6-diaminopimelate</name>
        <dbReference type="ChEBI" id="CHEBI:57791"/>
    </ligand>
</feature>
<keyword evidence="6 7" id="KW-0961">Cell wall biogenesis/degradation</keyword>
<evidence type="ECO:0000256" key="7">
    <source>
        <dbReference type="HAMAP-Rule" id="MF_00208"/>
    </source>
</evidence>
<reference evidence="12 13" key="1">
    <citation type="submission" date="2024-03" db="EMBL/GenBank/DDBJ databases">
        <title>Community enrichment and isolation of bacterial strains for fucoidan degradation.</title>
        <authorList>
            <person name="Sichert A."/>
        </authorList>
    </citation>
    <scope>NUCLEOTIDE SEQUENCE [LARGE SCALE GENOMIC DNA]</scope>
    <source>
        <strain evidence="12 13">AS76</strain>
    </source>
</reference>
<comment type="cofactor">
    <cofactor evidence="7">
        <name>Mg(2+)</name>
        <dbReference type="ChEBI" id="CHEBI:18420"/>
    </cofactor>
</comment>
<keyword evidence="7" id="KW-0963">Cytoplasm</keyword>
<dbReference type="InterPro" id="IPR035911">
    <property type="entry name" value="MurE/MurF_N"/>
</dbReference>
<dbReference type="Gene3D" id="3.90.190.20">
    <property type="entry name" value="Mur ligase, C-terminal domain"/>
    <property type="match status" value="1"/>
</dbReference>
<dbReference type="SUPFAM" id="SSF53623">
    <property type="entry name" value="MurD-like peptide ligases, catalytic domain"/>
    <property type="match status" value="1"/>
</dbReference>
<dbReference type="HAMAP" id="MF_00208">
    <property type="entry name" value="MurE"/>
    <property type="match status" value="1"/>
</dbReference>
<gene>
    <name evidence="7" type="primary">murE</name>
    <name evidence="12" type="ORF">WNY58_01120</name>
</gene>
<feature type="binding site" evidence="7">
    <location>
        <position position="384"/>
    </location>
    <ligand>
        <name>meso-2,6-diaminopimelate</name>
        <dbReference type="ChEBI" id="CHEBI:57791"/>
    </ligand>
</feature>
<dbReference type="PANTHER" id="PTHR23135:SF4">
    <property type="entry name" value="UDP-N-ACETYLMURAMOYL-L-ALANYL-D-GLUTAMATE--2,6-DIAMINOPIMELATE LIGASE MURE HOMOLOG, CHLOROPLASTIC"/>
    <property type="match status" value="1"/>
</dbReference>
<feature type="binding site" evidence="7">
    <location>
        <begin position="157"/>
        <end position="158"/>
    </location>
    <ligand>
        <name>UDP-N-acetyl-alpha-D-muramoyl-L-alanyl-D-glutamate</name>
        <dbReference type="ChEBI" id="CHEBI:83900"/>
    </ligand>
</feature>
<dbReference type="NCBIfam" id="NF001124">
    <property type="entry name" value="PRK00139.1-2"/>
    <property type="match status" value="1"/>
</dbReference>
<feature type="modified residue" description="N6-carboxylysine" evidence="7">
    <location>
        <position position="224"/>
    </location>
</feature>
<keyword evidence="7" id="KW-0547">Nucleotide-binding</keyword>
<dbReference type="InterPro" id="IPR013221">
    <property type="entry name" value="Mur_ligase_cen"/>
</dbReference>
<proteinExistence type="inferred from homology"/>
<keyword evidence="13" id="KW-1185">Reference proteome</keyword>